<organism evidence="2 3">
    <name type="scientific">Trichomonas vaginalis (strain ATCC PRA-98 / G3)</name>
    <dbReference type="NCBI Taxonomy" id="412133"/>
    <lineage>
        <taxon>Eukaryota</taxon>
        <taxon>Metamonada</taxon>
        <taxon>Parabasalia</taxon>
        <taxon>Trichomonadida</taxon>
        <taxon>Trichomonadidae</taxon>
        <taxon>Trichomonas</taxon>
    </lineage>
</organism>
<evidence type="ECO:0000313" key="2">
    <source>
        <dbReference type="EMBL" id="EAY21628.1"/>
    </source>
</evidence>
<reference evidence="2" key="1">
    <citation type="submission" date="2006-10" db="EMBL/GenBank/DDBJ databases">
        <authorList>
            <person name="Amadeo P."/>
            <person name="Zhao Q."/>
            <person name="Wortman J."/>
            <person name="Fraser-Liggett C."/>
            <person name="Carlton J."/>
        </authorList>
    </citation>
    <scope>NUCLEOTIDE SEQUENCE</scope>
    <source>
        <strain evidence="2">G3</strain>
    </source>
</reference>
<dbReference type="VEuPathDB" id="TrichDB:TVAG_013950"/>
<feature type="signal peptide" evidence="1">
    <location>
        <begin position="1"/>
        <end position="16"/>
    </location>
</feature>
<evidence type="ECO:0000313" key="3">
    <source>
        <dbReference type="Proteomes" id="UP000001542"/>
    </source>
</evidence>
<dbReference type="VEuPathDB" id="TrichDB:TVAGG3_0986360"/>
<dbReference type="AlphaFoldDB" id="A2DDE9"/>
<feature type="chain" id="PRO_5002642869" evidence="1">
    <location>
        <begin position="17"/>
        <end position="228"/>
    </location>
</feature>
<dbReference type="RefSeq" id="XP_001582614.1">
    <property type="nucleotide sequence ID" value="XM_001582564.1"/>
</dbReference>
<reference evidence="2" key="2">
    <citation type="journal article" date="2007" name="Science">
        <title>Draft genome sequence of the sexually transmitted pathogen Trichomonas vaginalis.</title>
        <authorList>
            <person name="Carlton J.M."/>
            <person name="Hirt R.P."/>
            <person name="Silva J.C."/>
            <person name="Delcher A.L."/>
            <person name="Schatz M."/>
            <person name="Zhao Q."/>
            <person name="Wortman J.R."/>
            <person name="Bidwell S.L."/>
            <person name="Alsmark U.C.M."/>
            <person name="Besteiro S."/>
            <person name="Sicheritz-Ponten T."/>
            <person name="Noel C.J."/>
            <person name="Dacks J.B."/>
            <person name="Foster P.G."/>
            <person name="Simillion C."/>
            <person name="Van de Peer Y."/>
            <person name="Miranda-Saavedra D."/>
            <person name="Barton G.J."/>
            <person name="Westrop G.D."/>
            <person name="Mueller S."/>
            <person name="Dessi D."/>
            <person name="Fiori P.L."/>
            <person name="Ren Q."/>
            <person name="Paulsen I."/>
            <person name="Zhang H."/>
            <person name="Bastida-Corcuera F.D."/>
            <person name="Simoes-Barbosa A."/>
            <person name="Brown M.T."/>
            <person name="Hayes R.D."/>
            <person name="Mukherjee M."/>
            <person name="Okumura C.Y."/>
            <person name="Schneider R."/>
            <person name="Smith A.J."/>
            <person name="Vanacova S."/>
            <person name="Villalvazo M."/>
            <person name="Haas B.J."/>
            <person name="Pertea M."/>
            <person name="Feldblyum T.V."/>
            <person name="Utterback T.R."/>
            <person name="Shu C.L."/>
            <person name="Osoegawa K."/>
            <person name="de Jong P.J."/>
            <person name="Hrdy I."/>
            <person name="Horvathova L."/>
            <person name="Zubacova Z."/>
            <person name="Dolezal P."/>
            <person name="Malik S.B."/>
            <person name="Logsdon J.M. Jr."/>
            <person name="Henze K."/>
            <person name="Gupta A."/>
            <person name="Wang C.C."/>
            <person name="Dunne R.L."/>
            <person name="Upcroft J.A."/>
            <person name="Upcroft P."/>
            <person name="White O."/>
            <person name="Salzberg S.L."/>
            <person name="Tang P."/>
            <person name="Chiu C.-H."/>
            <person name="Lee Y.-S."/>
            <person name="Embley T.M."/>
            <person name="Coombs G.H."/>
            <person name="Mottram J.C."/>
            <person name="Tachezy J."/>
            <person name="Fraser-Liggett C.M."/>
            <person name="Johnson P.J."/>
        </authorList>
    </citation>
    <scope>NUCLEOTIDE SEQUENCE [LARGE SCALE GENOMIC DNA]</scope>
    <source>
        <strain evidence="2">G3</strain>
    </source>
</reference>
<dbReference type="InParanoid" id="A2DDE9"/>
<sequence>MLGLIVLGICAAVALTGKICQSLRNGMTVNQVGYVLPGNGFENFVSASTNQKFTVKISKGPLVINSIIQRLKAFVPTTLQSKISDVEEMLKSMADLGGYELESAHKSLTCTTYNSNTGKLGIFNVIFTPISDDLMTVQLYDINANFKMPASFIIAETTISNKWRTKTEQSLIEKPRELTVQAVTDAISMAIAPCLQGYVEMPNEIRDLYTGKSKSEGPGIDSIPSSFK</sequence>
<protein>
    <submittedName>
        <fullName evidence="2">Uncharacterized protein</fullName>
    </submittedName>
</protein>
<dbReference type="EMBL" id="DS113189">
    <property type="protein sequence ID" value="EAY21628.1"/>
    <property type="molecule type" value="Genomic_DNA"/>
</dbReference>
<gene>
    <name evidence="2" type="ORF">TVAG_013950</name>
</gene>
<keyword evidence="3" id="KW-1185">Reference proteome</keyword>
<name>A2DDE9_TRIV3</name>
<evidence type="ECO:0000256" key="1">
    <source>
        <dbReference type="SAM" id="SignalP"/>
    </source>
</evidence>
<keyword evidence="1" id="KW-0732">Signal</keyword>
<dbReference type="KEGG" id="tva:5467180"/>
<accession>A2DDE9</accession>
<dbReference type="Proteomes" id="UP000001542">
    <property type="component" value="Unassembled WGS sequence"/>
</dbReference>
<proteinExistence type="predicted"/>